<dbReference type="InterPro" id="IPR004046">
    <property type="entry name" value="GST_C"/>
</dbReference>
<keyword evidence="4" id="KW-0808">Transferase</keyword>
<protein>
    <submittedName>
        <fullName evidence="4">Glutathione S-transferase</fullName>
    </submittedName>
</protein>
<evidence type="ECO:0000313" key="5">
    <source>
        <dbReference type="Proteomes" id="UP000054725"/>
    </source>
</evidence>
<dbReference type="InterPro" id="IPR036249">
    <property type="entry name" value="Thioredoxin-like_sf"/>
</dbReference>
<dbReference type="CDD" id="cd03188">
    <property type="entry name" value="GST_C_Beta"/>
    <property type="match status" value="1"/>
</dbReference>
<evidence type="ECO:0000259" key="3">
    <source>
        <dbReference type="PROSITE" id="PS50405"/>
    </source>
</evidence>
<keyword evidence="5" id="KW-1185">Reference proteome</keyword>
<dbReference type="SFLD" id="SFLDG00358">
    <property type="entry name" value="Main_(cytGST)"/>
    <property type="match status" value="1"/>
</dbReference>
<dbReference type="RefSeq" id="WP_058503166.1">
    <property type="nucleotide sequence ID" value="NZ_CAAAIF010000002.1"/>
</dbReference>
<name>A0A0W0X420_9GAMM</name>
<dbReference type="InterPro" id="IPR040079">
    <property type="entry name" value="Glutathione_S-Trfase"/>
</dbReference>
<accession>A0A0W0X420</accession>
<dbReference type="InterPro" id="IPR010987">
    <property type="entry name" value="Glutathione-S-Trfase_C-like"/>
</dbReference>
<dbReference type="InterPro" id="IPR036282">
    <property type="entry name" value="Glutathione-S-Trfase_C_sf"/>
</dbReference>
<dbReference type="PANTHER" id="PTHR44051">
    <property type="entry name" value="GLUTATHIONE S-TRANSFERASE-RELATED"/>
    <property type="match status" value="1"/>
</dbReference>
<reference evidence="4 5" key="1">
    <citation type="submission" date="2015-11" db="EMBL/GenBank/DDBJ databases">
        <title>Genomic analysis of 38 Legionella species identifies large and diverse effector repertoires.</title>
        <authorList>
            <person name="Burstein D."/>
            <person name="Amaro F."/>
            <person name="Zusman T."/>
            <person name="Lifshitz Z."/>
            <person name="Cohen O."/>
            <person name="Gilbert J.A."/>
            <person name="Pupko T."/>
            <person name="Shuman H.A."/>
            <person name="Segal G."/>
        </authorList>
    </citation>
    <scope>NUCLEOTIDE SEQUENCE [LARGE SCALE GENOMIC DNA]</scope>
    <source>
        <strain evidence="4 5">ATCC 49506</strain>
    </source>
</reference>
<dbReference type="SUPFAM" id="SSF52833">
    <property type="entry name" value="Thioredoxin-like"/>
    <property type="match status" value="1"/>
</dbReference>
<dbReference type="PATRIC" id="fig|45070.6.peg.78"/>
<gene>
    <name evidence="4" type="ORF">Lnau_0076</name>
</gene>
<dbReference type="Pfam" id="PF00043">
    <property type="entry name" value="GST_C"/>
    <property type="match status" value="1"/>
</dbReference>
<organism evidence="4 5">
    <name type="scientific">Legionella nautarum</name>
    <dbReference type="NCBI Taxonomy" id="45070"/>
    <lineage>
        <taxon>Bacteria</taxon>
        <taxon>Pseudomonadati</taxon>
        <taxon>Pseudomonadota</taxon>
        <taxon>Gammaproteobacteria</taxon>
        <taxon>Legionellales</taxon>
        <taxon>Legionellaceae</taxon>
        <taxon>Legionella</taxon>
    </lineage>
</organism>
<dbReference type="AlphaFoldDB" id="A0A0W0X420"/>
<feature type="domain" description="GST C-terminal" evidence="3">
    <location>
        <begin position="87"/>
        <end position="201"/>
    </location>
</feature>
<dbReference type="SUPFAM" id="SSF47616">
    <property type="entry name" value="GST C-terminal domain-like"/>
    <property type="match status" value="1"/>
</dbReference>
<evidence type="ECO:0000259" key="2">
    <source>
        <dbReference type="PROSITE" id="PS50404"/>
    </source>
</evidence>
<feature type="domain" description="GST N-terminal" evidence="2">
    <location>
        <begin position="1"/>
        <end position="81"/>
    </location>
</feature>
<sequence>MKLYYSKGACSLVVHILINEIGLDCEYESVDLKTKKTEKNKDYFSINPKGAVPALELDNKQIITENIVIQQYLVDEYKATQLCPPIGDLNRYLVLAWSNYVSSELHKSFSNLFSAVIPAEMKETIFIPIIKKKLDYIDKQLAKNNFLTGAHFAMPDAYLFVILSWASRMKIDLNEYAHLPAYFAELHKRPAIIKSLREENK</sequence>
<dbReference type="PROSITE" id="PS50404">
    <property type="entry name" value="GST_NTER"/>
    <property type="match status" value="1"/>
</dbReference>
<dbReference type="GO" id="GO:0016740">
    <property type="term" value="F:transferase activity"/>
    <property type="evidence" value="ECO:0007669"/>
    <property type="project" value="UniProtKB-KW"/>
</dbReference>
<comment type="caution">
    <text evidence="4">The sequence shown here is derived from an EMBL/GenBank/DDBJ whole genome shotgun (WGS) entry which is preliminary data.</text>
</comment>
<dbReference type="Proteomes" id="UP000054725">
    <property type="component" value="Unassembled WGS sequence"/>
</dbReference>
<dbReference type="STRING" id="45070.Lnau_0076"/>
<comment type="similarity">
    <text evidence="1">Belongs to the GST superfamily.</text>
</comment>
<dbReference type="EMBL" id="LNYO01000001">
    <property type="protein sequence ID" value="KTD39309.1"/>
    <property type="molecule type" value="Genomic_DNA"/>
</dbReference>
<dbReference type="CDD" id="cd03057">
    <property type="entry name" value="GST_N_Beta"/>
    <property type="match status" value="1"/>
</dbReference>
<dbReference type="NCBIfam" id="NF007831">
    <property type="entry name" value="PRK10542.1"/>
    <property type="match status" value="1"/>
</dbReference>
<dbReference type="SFLD" id="SFLDS00019">
    <property type="entry name" value="Glutathione_Transferase_(cytos"/>
    <property type="match status" value="1"/>
</dbReference>
<dbReference type="InterPro" id="IPR004045">
    <property type="entry name" value="Glutathione_S-Trfase_N"/>
</dbReference>
<dbReference type="OrthoDB" id="8772754at2"/>
<dbReference type="Gene3D" id="1.20.1050.10">
    <property type="match status" value="1"/>
</dbReference>
<evidence type="ECO:0000313" key="4">
    <source>
        <dbReference type="EMBL" id="KTD39309.1"/>
    </source>
</evidence>
<dbReference type="PANTHER" id="PTHR44051:SF8">
    <property type="entry name" value="GLUTATHIONE S-TRANSFERASE GSTA"/>
    <property type="match status" value="1"/>
</dbReference>
<proteinExistence type="inferred from homology"/>
<evidence type="ECO:0000256" key="1">
    <source>
        <dbReference type="RuleBase" id="RU003494"/>
    </source>
</evidence>
<dbReference type="PROSITE" id="PS50405">
    <property type="entry name" value="GST_CTER"/>
    <property type="match status" value="1"/>
</dbReference>
<dbReference type="SFLD" id="SFLDG01150">
    <property type="entry name" value="Main.1:_Beta-like"/>
    <property type="match status" value="1"/>
</dbReference>
<dbReference type="Gene3D" id="3.40.30.10">
    <property type="entry name" value="Glutaredoxin"/>
    <property type="match status" value="1"/>
</dbReference>
<dbReference type="Pfam" id="PF02798">
    <property type="entry name" value="GST_N"/>
    <property type="match status" value="1"/>
</dbReference>